<evidence type="ECO:0000256" key="1">
    <source>
        <dbReference type="ARBA" id="ARBA00022598"/>
    </source>
</evidence>
<keyword evidence="1" id="KW-0436">Ligase</keyword>
<dbReference type="Pfam" id="PF13603">
    <property type="entry name" value="tRNA-synt_1_2"/>
    <property type="match status" value="1"/>
</dbReference>
<dbReference type="EMBL" id="FMUX01000002">
    <property type="protein sequence ID" value="SCX91489.1"/>
    <property type="molecule type" value="Genomic_DNA"/>
</dbReference>
<protein>
    <submittedName>
        <fullName evidence="7">Leucyl-tRNA synthetase, Domain 2</fullName>
    </submittedName>
</protein>
<name>A0A1G5BMU2_9BACT</name>
<dbReference type="GO" id="GO:0005524">
    <property type="term" value="F:ATP binding"/>
    <property type="evidence" value="ECO:0007669"/>
    <property type="project" value="UniProtKB-KW"/>
</dbReference>
<evidence type="ECO:0000313" key="7">
    <source>
        <dbReference type="EMBL" id="SCX91489.1"/>
    </source>
</evidence>
<dbReference type="Gene3D" id="3.90.740.10">
    <property type="entry name" value="Valyl/Leucyl/Isoleucyl-tRNA synthetase, editing domain"/>
    <property type="match status" value="1"/>
</dbReference>
<dbReference type="SUPFAM" id="SSF50677">
    <property type="entry name" value="ValRS/IleRS/LeuRS editing domain"/>
    <property type="match status" value="1"/>
</dbReference>
<keyword evidence="5 7" id="KW-0030">Aminoacyl-tRNA synthetase</keyword>
<accession>A0A1G5BMU2</accession>
<evidence type="ECO:0000259" key="6">
    <source>
        <dbReference type="Pfam" id="PF13603"/>
    </source>
</evidence>
<dbReference type="Proteomes" id="UP000198870">
    <property type="component" value="Unassembled WGS sequence"/>
</dbReference>
<feature type="domain" description="Leucyl-tRNA synthetase editing" evidence="6">
    <location>
        <begin position="153"/>
        <end position="211"/>
    </location>
</feature>
<reference evidence="7 8" key="1">
    <citation type="submission" date="2016-10" db="EMBL/GenBank/DDBJ databases">
        <authorList>
            <person name="de Groot N.N."/>
        </authorList>
    </citation>
    <scope>NUCLEOTIDE SEQUENCE [LARGE SCALE GENOMIC DNA]</scope>
    <source>
        <strain evidence="7 8">AA1</strain>
    </source>
</reference>
<keyword evidence="3" id="KW-0067">ATP-binding</keyword>
<keyword evidence="4" id="KW-0648">Protein biosynthesis</keyword>
<proteinExistence type="predicted"/>
<keyword evidence="2" id="KW-0547">Nucleotide-binding</keyword>
<sequence length="482" mass="51716">MKIFSVEGSPRAAAITSCYTRLIDLLGAPQDTNQKKLAPGDVLRDLEDRGLVYRMPQDDAGEGLYYLPSVAAKTFLSEWLEAADTALTRLAKKALKPRQGALITFPLYPSAPNTEPRELHCFTTDWSPFPAACAIAVHPHHPLAPKGKELPAFTGAYVRHPLHGDLMPVWAVDWVAPDIGTGVVIVNPAHCAADLSFARDVGLPIRFGLVPAIPGTSSDSWIEPPVIRTGTGFRTGSSADGLPHGAAAAQYFSTLEAEGRARTITEYALGSQKIAASAPGTGNSEPESPFVSMLEFLNAYANTTEPGSWMTVLDREMGALEVARLVCLAVDCGFSLPALSKTIFVGAAETEGGESTDTPAGQLACLSASAPADALSVKQETMEQAERFIANLSVSPEIPNLSDKDFAKGAKRSRKVVEHMTGGELHLAFRELYRLQRDIRRDQGVGKADKVTYPALAYVMSGEGVLQAENDVRRLLSAYIRP</sequence>
<dbReference type="GO" id="GO:0004812">
    <property type="term" value="F:aminoacyl-tRNA ligase activity"/>
    <property type="evidence" value="ECO:0007669"/>
    <property type="project" value="UniProtKB-KW"/>
</dbReference>
<evidence type="ECO:0000256" key="2">
    <source>
        <dbReference type="ARBA" id="ARBA00022741"/>
    </source>
</evidence>
<evidence type="ECO:0000313" key="8">
    <source>
        <dbReference type="Proteomes" id="UP000198870"/>
    </source>
</evidence>
<gene>
    <name evidence="7" type="ORF">SAMN05216233_102103</name>
</gene>
<organism evidence="7 8">
    <name type="scientific">Desulfoluna spongiiphila</name>
    <dbReference type="NCBI Taxonomy" id="419481"/>
    <lineage>
        <taxon>Bacteria</taxon>
        <taxon>Pseudomonadati</taxon>
        <taxon>Thermodesulfobacteriota</taxon>
        <taxon>Desulfobacteria</taxon>
        <taxon>Desulfobacterales</taxon>
        <taxon>Desulfolunaceae</taxon>
        <taxon>Desulfoluna</taxon>
    </lineage>
</organism>
<evidence type="ECO:0000256" key="4">
    <source>
        <dbReference type="ARBA" id="ARBA00022917"/>
    </source>
</evidence>
<dbReference type="AlphaFoldDB" id="A0A1G5BMU2"/>
<evidence type="ECO:0000256" key="3">
    <source>
        <dbReference type="ARBA" id="ARBA00022840"/>
    </source>
</evidence>
<dbReference type="STRING" id="419481.SAMN05216233_102103"/>
<keyword evidence="8" id="KW-1185">Reference proteome</keyword>
<evidence type="ECO:0000256" key="5">
    <source>
        <dbReference type="ARBA" id="ARBA00023146"/>
    </source>
</evidence>
<dbReference type="InterPro" id="IPR025709">
    <property type="entry name" value="Leu_tRNA-synth_edit"/>
</dbReference>
<dbReference type="GO" id="GO:0006418">
    <property type="term" value="P:tRNA aminoacylation for protein translation"/>
    <property type="evidence" value="ECO:0007669"/>
    <property type="project" value="InterPro"/>
</dbReference>
<dbReference type="GO" id="GO:0002161">
    <property type="term" value="F:aminoacyl-tRNA deacylase activity"/>
    <property type="evidence" value="ECO:0007669"/>
    <property type="project" value="InterPro"/>
</dbReference>
<dbReference type="RefSeq" id="WP_175469472.1">
    <property type="nucleotide sequence ID" value="NZ_FMUX01000002.1"/>
</dbReference>
<dbReference type="InterPro" id="IPR009008">
    <property type="entry name" value="Val/Leu/Ile-tRNA-synth_edit"/>
</dbReference>